<name>A0A4R2INK9_9PSEU</name>
<dbReference type="PANTHER" id="PTHR30055:SF220">
    <property type="entry name" value="TETR-FAMILY REGULATORY PROTEIN"/>
    <property type="match status" value="1"/>
</dbReference>
<dbReference type="Gene3D" id="1.10.357.10">
    <property type="entry name" value="Tetracycline Repressor, domain 2"/>
    <property type="match status" value="1"/>
</dbReference>
<sequence length="228" mass="24309">MAMTPKRGYHHGDLRNALIEAAGTLAEENGPQAITVRAAARAAGVTPTAAYRHFENHEELLHAAAEQALERLAESMREQIQKLPDIDDPPRAALSNLAAVARGYIQFAIAEPGLFRTAFTPGGKRVDATDLGTATPVPDDAAYGILMEGLDRLVDVGHLTNDYRPFAEITAWSAVHGFAMLVIDGPLSEWPEEALDAAMARMFAILVRGLTGTALSDQLAADVLAAVS</sequence>
<reference evidence="6 7" key="1">
    <citation type="submission" date="2019-03" db="EMBL/GenBank/DDBJ databases">
        <title>Genomic Encyclopedia of Type Strains, Phase IV (KMG-IV): sequencing the most valuable type-strain genomes for metagenomic binning, comparative biology and taxonomic classification.</title>
        <authorList>
            <person name="Goeker M."/>
        </authorList>
    </citation>
    <scope>NUCLEOTIDE SEQUENCE [LARGE SCALE GENOMIC DNA]</scope>
    <source>
        <strain evidence="6 7">DSM 45934</strain>
    </source>
</reference>
<dbReference type="InterPro" id="IPR009057">
    <property type="entry name" value="Homeodomain-like_sf"/>
</dbReference>
<comment type="caution">
    <text evidence="6">The sequence shown here is derived from an EMBL/GenBank/DDBJ whole genome shotgun (WGS) entry which is preliminary data.</text>
</comment>
<dbReference type="OrthoDB" id="3173376at2"/>
<evidence type="ECO:0000256" key="2">
    <source>
        <dbReference type="ARBA" id="ARBA00023125"/>
    </source>
</evidence>
<dbReference type="Pfam" id="PF00440">
    <property type="entry name" value="TetR_N"/>
    <property type="match status" value="1"/>
</dbReference>
<dbReference type="InterPro" id="IPR025996">
    <property type="entry name" value="MT1864/Rv1816-like_C"/>
</dbReference>
<organism evidence="6 7">
    <name type="scientific">Actinocrispum wychmicini</name>
    <dbReference type="NCBI Taxonomy" id="1213861"/>
    <lineage>
        <taxon>Bacteria</taxon>
        <taxon>Bacillati</taxon>
        <taxon>Actinomycetota</taxon>
        <taxon>Actinomycetes</taxon>
        <taxon>Pseudonocardiales</taxon>
        <taxon>Pseudonocardiaceae</taxon>
        <taxon>Actinocrispum</taxon>
    </lineage>
</organism>
<keyword evidence="3" id="KW-0804">Transcription</keyword>
<dbReference type="Pfam" id="PF13305">
    <property type="entry name" value="TetR_C_33"/>
    <property type="match status" value="1"/>
</dbReference>
<protein>
    <submittedName>
        <fullName evidence="6">TetR family transcriptional regulator</fullName>
    </submittedName>
</protein>
<dbReference type="PANTHER" id="PTHR30055">
    <property type="entry name" value="HTH-TYPE TRANSCRIPTIONAL REGULATOR RUTR"/>
    <property type="match status" value="1"/>
</dbReference>
<keyword evidence="7" id="KW-1185">Reference proteome</keyword>
<dbReference type="SUPFAM" id="SSF48498">
    <property type="entry name" value="Tetracyclin repressor-like, C-terminal domain"/>
    <property type="match status" value="1"/>
</dbReference>
<gene>
    <name evidence="6" type="ORF">EV192_118128</name>
</gene>
<dbReference type="GO" id="GO:0000976">
    <property type="term" value="F:transcription cis-regulatory region binding"/>
    <property type="evidence" value="ECO:0007669"/>
    <property type="project" value="TreeGrafter"/>
</dbReference>
<dbReference type="EMBL" id="SLWS01000018">
    <property type="protein sequence ID" value="TCO46733.1"/>
    <property type="molecule type" value="Genomic_DNA"/>
</dbReference>
<evidence type="ECO:0000313" key="7">
    <source>
        <dbReference type="Proteomes" id="UP000295680"/>
    </source>
</evidence>
<proteinExistence type="predicted"/>
<evidence type="ECO:0000256" key="4">
    <source>
        <dbReference type="PROSITE-ProRule" id="PRU00335"/>
    </source>
</evidence>
<evidence type="ECO:0000259" key="5">
    <source>
        <dbReference type="PROSITE" id="PS50977"/>
    </source>
</evidence>
<keyword evidence="2 4" id="KW-0238">DNA-binding</keyword>
<dbReference type="GO" id="GO:0003700">
    <property type="term" value="F:DNA-binding transcription factor activity"/>
    <property type="evidence" value="ECO:0007669"/>
    <property type="project" value="TreeGrafter"/>
</dbReference>
<dbReference type="InterPro" id="IPR001647">
    <property type="entry name" value="HTH_TetR"/>
</dbReference>
<accession>A0A4R2INK9</accession>
<keyword evidence="1" id="KW-0805">Transcription regulation</keyword>
<dbReference type="Proteomes" id="UP000295680">
    <property type="component" value="Unassembled WGS sequence"/>
</dbReference>
<evidence type="ECO:0000313" key="6">
    <source>
        <dbReference type="EMBL" id="TCO46733.1"/>
    </source>
</evidence>
<dbReference type="PRINTS" id="PR00455">
    <property type="entry name" value="HTHTETR"/>
</dbReference>
<dbReference type="AlphaFoldDB" id="A0A4R2INK9"/>
<dbReference type="InterPro" id="IPR036271">
    <property type="entry name" value="Tet_transcr_reg_TetR-rel_C_sf"/>
</dbReference>
<dbReference type="SUPFAM" id="SSF46689">
    <property type="entry name" value="Homeodomain-like"/>
    <property type="match status" value="1"/>
</dbReference>
<feature type="DNA-binding region" description="H-T-H motif" evidence="4">
    <location>
        <begin position="35"/>
        <end position="54"/>
    </location>
</feature>
<evidence type="ECO:0000256" key="3">
    <source>
        <dbReference type="ARBA" id="ARBA00023163"/>
    </source>
</evidence>
<evidence type="ECO:0000256" key="1">
    <source>
        <dbReference type="ARBA" id="ARBA00023015"/>
    </source>
</evidence>
<dbReference type="PROSITE" id="PS50977">
    <property type="entry name" value="HTH_TETR_2"/>
    <property type="match status" value="1"/>
</dbReference>
<feature type="domain" description="HTH tetR-type" evidence="5">
    <location>
        <begin position="12"/>
        <end position="72"/>
    </location>
</feature>
<dbReference type="InterPro" id="IPR050109">
    <property type="entry name" value="HTH-type_TetR-like_transc_reg"/>
</dbReference>